<accession>A0A1X0FSY7</accession>
<organism evidence="2 3">
    <name type="scientific">Mycobacterium mantenii</name>
    <dbReference type="NCBI Taxonomy" id="560555"/>
    <lineage>
        <taxon>Bacteria</taxon>
        <taxon>Bacillati</taxon>
        <taxon>Actinomycetota</taxon>
        <taxon>Actinomycetes</taxon>
        <taxon>Mycobacteriales</taxon>
        <taxon>Mycobacteriaceae</taxon>
        <taxon>Mycobacterium</taxon>
        <taxon>Mycobacterium avium complex (MAC)</taxon>
    </lineage>
</organism>
<sequence length="140" mass="15445">MVKSLLFVESKPVLSNLVEEYHRWRDRVHIFEMLAVDGFVSARRWHTDGSEVGHMTFEPADVERLVGLCRKLQPPSGAVTPSRDGAMRPCGLHSREPLGPAALEFLRGHLARAALSSAIERQSHLGLPASDAVYLLAPVP</sequence>
<evidence type="ECO:0000313" key="3">
    <source>
        <dbReference type="Proteomes" id="UP000192760"/>
    </source>
</evidence>
<proteinExistence type="predicted"/>
<evidence type="ECO:0000313" key="2">
    <source>
        <dbReference type="EMBL" id="ORB04891.1"/>
    </source>
</evidence>
<reference evidence="1" key="3">
    <citation type="submission" date="2020-02" db="EMBL/GenBank/DDBJ databases">
        <authorList>
            <person name="Matsumoto Y."/>
            <person name="Motooka D."/>
            <person name="Nakamura S."/>
        </authorList>
    </citation>
    <scope>NUCLEOTIDE SEQUENCE</scope>
    <source>
        <strain evidence="1">JCM 18113</strain>
    </source>
</reference>
<dbReference type="Proteomes" id="UP000192760">
    <property type="component" value="Unassembled WGS sequence"/>
</dbReference>
<evidence type="ECO:0000313" key="1">
    <source>
        <dbReference type="EMBL" id="BBY38103.1"/>
    </source>
</evidence>
<evidence type="ECO:0000313" key="4">
    <source>
        <dbReference type="Proteomes" id="UP000465812"/>
    </source>
</evidence>
<dbReference type="Proteomes" id="UP000465812">
    <property type="component" value="Chromosome"/>
</dbReference>
<dbReference type="EMBL" id="MVHW01000017">
    <property type="protein sequence ID" value="ORB04891.1"/>
    <property type="molecule type" value="Genomic_DNA"/>
</dbReference>
<dbReference type="STRING" id="560555.BST30_15580"/>
<keyword evidence="4" id="KW-1185">Reference proteome</keyword>
<dbReference type="AlphaFoldDB" id="A0A1X0FSY7"/>
<reference evidence="2 3" key="1">
    <citation type="submission" date="2017-02" db="EMBL/GenBank/DDBJ databases">
        <title>The new phylogeny of genus Mycobacterium.</title>
        <authorList>
            <person name="Tortoli E."/>
            <person name="Trovato A."/>
            <person name="Cirillo D.M."/>
        </authorList>
    </citation>
    <scope>NUCLEOTIDE SEQUENCE [LARGE SCALE GENOMIC DNA]</scope>
    <source>
        <strain evidence="2 3">DSM 45255</strain>
    </source>
</reference>
<reference evidence="1 4" key="2">
    <citation type="journal article" date="2019" name="Emerg. Microbes Infect.">
        <title>Comprehensive subspecies identification of 175 nontuberculous mycobacteria species based on 7547 genomic profiles.</title>
        <authorList>
            <person name="Matsumoto Y."/>
            <person name="Kinjo T."/>
            <person name="Motooka D."/>
            <person name="Nabeya D."/>
            <person name="Jung N."/>
            <person name="Uechi K."/>
            <person name="Horii T."/>
            <person name="Iida T."/>
            <person name="Fujita J."/>
            <person name="Nakamura S."/>
        </authorList>
    </citation>
    <scope>NUCLEOTIDE SEQUENCE [LARGE SCALE GENOMIC DNA]</scope>
    <source>
        <strain evidence="1 4">JCM 18113</strain>
    </source>
</reference>
<gene>
    <name evidence="2" type="ORF">BST30_15580</name>
    <name evidence="1" type="ORF">MMAN_22370</name>
</gene>
<name>A0A1X0FSY7_MYCNT</name>
<dbReference type="EMBL" id="AP022590">
    <property type="protein sequence ID" value="BBY38103.1"/>
    <property type="molecule type" value="Genomic_DNA"/>
</dbReference>
<protein>
    <submittedName>
        <fullName evidence="2">Uncharacterized protein</fullName>
    </submittedName>
</protein>